<organism evidence="1 2">
    <name type="scientific">Dokdonia sinensis</name>
    <dbReference type="NCBI Taxonomy" id="2479847"/>
    <lineage>
        <taxon>Bacteria</taxon>
        <taxon>Pseudomonadati</taxon>
        <taxon>Bacteroidota</taxon>
        <taxon>Flavobacteriia</taxon>
        <taxon>Flavobacteriales</taxon>
        <taxon>Flavobacteriaceae</taxon>
        <taxon>Dokdonia</taxon>
    </lineage>
</organism>
<evidence type="ECO:0000313" key="1">
    <source>
        <dbReference type="EMBL" id="RMB64147.1"/>
    </source>
</evidence>
<proteinExistence type="predicted"/>
<accession>A0A3M0GHU1</accession>
<name>A0A3M0GHU1_9FLAO</name>
<dbReference type="PANTHER" id="PTHR46682">
    <property type="entry name" value="ADHESION G-PROTEIN COUPLED RECEPTOR V1"/>
    <property type="match status" value="1"/>
</dbReference>
<dbReference type="GO" id="GO:0071277">
    <property type="term" value="P:cellular response to calcium ion"/>
    <property type="evidence" value="ECO:0007669"/>
    <property type="project" value="TreeGrafter"/>
</dbReference>
<keyword evidence="2" id="KW-1185">Reference proteome</keyword>
<dbReference type="PROSITE" id="PS51257">
    <property type="entry name" value="PROKAR_LIPOPROTEIN"/>
    <property type="match status" value="1"/>
</dbReference>
<dbReference type="AlphaFoldDB" id="A0A3M0GHU1"/>
<dbReference type="Gene3D" id="2.60.40.2030">
    <property type="match status" value="3"/>
</dbReference>
<protein>
    <recommendedName>
        <fullName evidence="3">Calx-beta domain-containing protein</fullName>
    </recommendedName>
</protein>
<evidence type="ECO:0000313" key="2">
    <source>
        <dbReference type="Proteomes" id="UP000281985"/>
    </source>
</evidence>
<sequence length="581" mass="62386">MKLQRFLTLTLGLLFFFGCETDDNDANETGEVQFSITSIREVENATIGLTINIGVDRANHSGGSVDVSIAGGTYNEDYTTNEGAANFTLDVAPNSLITSFSIIPTDDNIVEDTEELSITLTNATGGLVLGENTLLSYTILDDDNPQSALVSFVSDTQSIAEESSDEIAINLALSAPATTSGDITVTASGDAVLGTDYTIVGQMTDTFTIPIEAGDTTANFNIQSIDNDAFEADKNVIFTITEVSDGLTIGTIPITTVTIVNDDTVNNPTIDFSESNVTEINEEAGSATITFDLSDPTTEDATVTIDISGTAILGTDYDVDGTTETPYTFNVPSGATSAAITLNITDDMDVEDIEDIILTLTDASGGLALGIEIQEITISLIDNDSDSAGLDYLETFEGFDESEDYLTSTLGYVQLLNGQTVDNIRFIDVINNDGSFSDPADETMPSDNGLNIFYNTQNDPVNNGLLDNVLVTPLLEGTGDITVNIDAAYAFRGQNAATITFYYSETYDGSGAFNEADWLVMGTETASDMNDEGFGNNTFKRQEFDINTTANFYVAIRISQEMDDTNFRTRWRFDNIRAVAQ</sequence>
<dbReference type="PANTHER" id="PTHR46682:SF1">
    <property type="entry name" value="ADHESION G-PROTEIN COUPLED RECEPTOR V1"/>
    <property type="match status" value="1"/>
</dbReference>
<dbReference type="Proteomes" id="UP000281985">
    <property type="component" value="Unassembled WGS sequence"/>
</dbReference>
<evidence type="ECO:0008006" key="3">
    <source>
        <dbReference type="Google" id="ProtNLM"/>
    </source>
</evidence>
<comment type="caution">
    <text evidence="1">The sequence shown here is derived from an EMBL/GenBank/DDBJ whole genome shotgun (WGS) entry which is preliminary data.</text>
</comment>
<reference evidence="1 2" key="1">
    <citation type="submission" date="2018-10" db="EMBL/GenBank/DDBJ databases">
        <title>Dokdonia luteus sp. nov., isolated from sea water.</title>
        <authorList>
            <person name="Zhou L.Y."/>
            <person name="Du Z.J."/>
        </authorList>
    </citation>
    <scope>NUCLEOTIDE SEQUENCE [LARGE SCALE GENOMIC DNA]</scope>
    <source>
        <strain evidence="1 2">SH27</strain>
    </source>
</reference>
<dbReference type="GO" id="GO:0004930">
    <property type="term" value="F:G protein-coupled receptor activity"/>
    <property type="evidence" value="ECO:0007669"/>
    <property type="project" value="InterPro"/>
</dbReference>
<dbReference type="GO" id="GO:0005737">
    <property type="term" value="C:cytoplasm"/>
    <property type="evidence" value="ECO:0007669"/>
    <property type="project" value="TreeGrafter"/>
</dbReference>
<dbReference type="InterPro" id="IPR038081">
    <property type="entry name" value="CalX-like_sf"/>
</dbReference>
<dbReference type="GO" id="GO:0010855">
    <property type="term" value="F:adenylate cyclase inhibitor activity"/>
    <property type="evidence" value="ECO:0007669"/>
    <property type="project" value="TreeGrafter"/>
</dbReference>
<dbReference type="GO" id="GO:0001965">
    <property type="term" value="F:G-protein alpha-subunit binding"/>
    <property type="evidence" value="ECO:0007669"/>
    <property type="project" value="TreeGrafter"/>
</dbReference>
<dbReference type="EMBL" id="REFV01000001">
    <property type="protein sequence ID" value="RMB64147.1"/>
    <property type="molecule type" value="Genomic_DNA"/>
</dbReference>
<dbReference type="SUPFAM" id="SSF141072">
    <property type="entry name" value="CalX-like"/>
    <property type="match status" value="3"/>
</dbReference>
<dbReference type="RefSeq" id="WP_121915943.1">
    <property type="nucleotide sequence ID" value="NZ_REFV01000001.1"/>
</dbReference>
<dbReference type="GO" id="GO:0016020">
    <property type="term" value="C:membrane"/>
    <property type="evidence" value="ECO:0007669"/>
    <property type="project" value="InterPro"/>
</dbReference>
<dbReference type="InterPro" id="IPR026919">
    <property type="entry name" value="ADGRV1"/>
</dbReference>
<gene>
    <name evidence="1" type="ORF">EAX61_01860</name>
</gene>
<dbReference type="OrthoDB" id="1417279at2"/>